<sequence length="137" mass="14490">MIGLILMTHETLGKSYTELAEHFFGGVPEYLGIVGVHPQEDPEAVWQRARAEAARVDAGSGVLVLADIYGATPCNVGSRLLADGGRVVLAGMNAPMVIKALQYAPQAQDLVVFAQKVRQTGLDGIVCLHSQEGDASC</sequence>
<dbReference type="GO" id="GO:0005737">
    <property type="term" value="C:cytoplasm"/>
    <property type="evidence" value="ECO:0007669"/>
    <property type="project" value="UniProtKB-SubCell"/>
</dbReference>
<dbReference type="GO" id="GO:0009401">
    <property type="term" value="P:phosphoenolpyruvate-dependent sugar phosphotransferase system"/>
    <property type="evidence" value="ECO:0007669"/>
    <property type="project" value="UniProtKB-KW"/>
</dbReference>
<keyword evidence="5" id="KW-0808">Transferase</keyword>
<dbReference type="SUPFAM" id="SSF53062">
    <property type="entry name" value="PTS system fructose IIA component-like"/>
    <property type="match status" value="1"/>
</dbReference>
<dbReference type="KEGG" id="nsg:H3L94_00730"/>
<proteinExistence type="predicted"/>
<accession>A0A7D7S573</accession>
<gene>
    <name evidence="9" type="ORF">H3L94_00730</name>
</gene>
<name>A0A7D7S573_9NEIS</name>
<keyword evidence="2" id="KW-0813">Transport</keyword>
<dbReference type="GO" id="GO:0016301">
    <property type="term" value="F:kinase activity"/>
    <property type="evidence" value="ECO:0007669"/>
    <property type="project" value="UniProtKB-KW"/>
</dbReference>
<protein>
    <submittedName>
        <fullName evidence="9">PTS mannose transporter subunit IIA</fullName>
    </submittedName>
</protein>
<evidence type="ECO:0000259" key="8">
    <source>
        <dbReference type="PROSITE" id="PS51096"/>
    </source>
</evidence>
<keyword evidence="6" id="KW-0598">Phosphotransferase system</keyword>
<dbReference type="Pfam" id="PF03610">
    <property type="entry name" value="EIIA-man"/>
    <property type="match status" value="1"/>
</dbReference>
<evidence type="ECO:0000256" key="2">
    <source>
        <dbReference type="ARBA" id="ARBA00022448"/>
    </source>
</evidence>
<dbReference type="AlphaFoldDB" id="A0A7D7S573"/>
<dbReference type="GO" id="GO:0016020">
    <property type="term" value="C:membrane"/>
    <property type="evidence" value="ECO:0007669"/>
    <property type="project" value="InterPro"/>
</dbReference>
<evidence type="ECO:0000313" key="9">
    <source>
        <dbReference type="EMBL" id="QMT40626.1"/>
    </source>
</evidence>
<dbReference type="InterPro" id="IPR033887">
    <property type="entry name" value="PTS_IIA_man"/>
</dbReference>
<evidence type="ECO:0000256" key="1">
    <source>
        <dbReference type="ARBA" id="ARBA00004496"/>
    </source>
</evidence>
<dbReference type="InterPro" id="IPR004701">
    <property type="entry name" value="PTS_EIIA_man-typ"/>
</dbReference>
<dbReference type="InterPro" id="IPR051471">
    <property type="entry name" value="Bacterial_PTS_sugar_comp"/>
</dbReference>
<reference evidence="9 10" key="1">
    <citation type="submission" date="2020-07" db="EMBL/GenBank/DDBJ databases">
        <title>Genomic diversity of species in the Neisseriaceae family.</title>
        <authorList>
            <person name="Vincent A.T."/>
            <person name="Bernet E."/>
            <person name="Veyrier F.J."/>
        </authorList>
    </citation>
    <scope>NUCLEOTIDE SEQUENCE [LARGE SCALE GENOMIC DNA]</scope>
    <source>
        <strain evidence="9 10">DSM 22244</strain>
    </source>
</reference>
<comment type="subcellular location">
    <subcellularLocation>
        <location evidence="1">Cytoplasm</location>
    </subcellularLocation>
</comment>
<dbReference type="PANTHER" id="PTHR33799:SF1">
    <property type="entry name" value="PTS SYSTEM MANNOSE-SPECIFIC EIIAB COMPONENT-RELATED"/>
    <property type="match status" value="1"/>
</dbReference>
<dbReference type="Gene3D" id="3.40.50.510">
    <property type="entry name" value="Phosphotransferase system, mannose-type IIA component"/>
    <property type="match status" value="1"/>
</dbReference>
<dbReference type="PANTHER" id="PTHR33799">
    <property type="entry name" value="PTS PERMEASE-RELATED-RELATED"/>
    <property type="match status" value="1"/>
</dbReference>
<dbReference type="CDD" id="cd00006">
    <property type="entry name" value="PTS_IIA_man"/>
    <property type="match status" value="1"/>
</dbReference>
<evidence type="ECO:0000256" key="6">
    <source>
        <dbReference type="ARBA" id="ARBA00022683"/>
    </source>
</evidence>
<evidence type="ECO:0000256" key="4">
    <source>
        <dbReference type="ARBA" id="ARBA00022597"/>
    </source>
</evidence>
<dbReference type="PROSITE" id="PS51096">
    <property type="entry name" value="PTS_EIIA_TYPE_4"/>
    <property type="match status" value="1"/>
</dbReference>
<feature type="domain" description="PTS EIIA type-4" evidence="8">
    <location>
        <begin position="1"/>
        <end position="125"/>
    </location>
</feature>
<evidence type="ECO:0000256" key="3">
    <source>
        <dbReference type="ARBA" id="ARBA00022490"/>
    </source>
</evidence>
<keyword evidence="4" id="KW-0762">Sugar transport</keyword>
<evidence type="ECO:0000256" key="7">
    <source>
        <dbReference type="ARBA" id="ARBA00022777"/>
    </source>
</evidence>
<evidence type="ECO:0000256" key="5">
    <source>
        <dbReference type="ARBA" id="ARBA00022679"/>
    </source>
</evidence>
<keyword evidence="3" id="KW-0963">Cytoplasm</keyword>
<dbReference type="EMBL" id="CP059567">
    <property type="protein sequence ID" value="QMT40626.1"/>
    <property type="molecule type" value="Genomic_DNA"/>
</dbReference>
<dbReference type="RefSeq" id="WP_009119894.1">
    <property type="nucleotide sequence ID" value="NZ_CP059567.1"/>
</dbReference>
<keyword evidence="7" id="KW-0418">Kinase</keyword>
<dbReference type="InterPro" id="IPR036662">
    <property type="entry name" value="PTS_EIIA_man-typ_sf"/>
</dbReference>
<evidence type="ECO:0000313" key="10">
    <source>
        <dbReference type="Proteomes" id="UP000514752"/>
    </source>
</evidence>
<organism evidence="9 10">
    <name type="scientific">Neisseria shayeganii</name>
    <dbReference type="NCBI Taxonomy" id="607712"/>
    <lineage>
        <taxon>Bacteria</taxon>
        <taxon>Pseudomonadati</taxon>
        <taxon>Pseudomonadota</taxon>
        <taxon>Betaproteobacteria</taxon>
        <taxon>Neisseriales</taxon>
        <taxon>Neisseriaceae</taxon>
        <taxon>Neisseria</taxon>
    </lineage>
</organism>
<dbReference type="Proteomes" id="UP000514752">
    <property type="component" value="Chromosome"/>
</dbReference>